<evidence type="ECO:0000256" key="5">
    <source>
        <dbReference type="ARBA" id="ARBA00023014"/>
    </source>
</evidence>
<keyword evidence="4" id="KW-0408">Iron</keyword>
<keyword evidence="11" id="KW-1185">Reference proteome</keyword>
<dbReference type="GO" id="GO:0051539">
    <property type="term" value="F:4 iron, 4 sulfur cluster binding"/>
    <property type="evidence" value="ECO:0007669"/>
    <property type="project" value="UniProtKB-KW"/>
</dbReference>
<dbReference type="InterPro" id="IPR006158">
    <property type="entry name" value="Cobalamin-bd"/>
</dbReference>
<dbReference type="CDD" id="cd02068">
    <property type="entry name" value="radical_SAM_B12_BD"/>
    <property type="match status" value="1"/>
</dbReference>
<dbReference type="PANTHER" id="PTHR43409">
    <property type="entry name" value="ANAEROBIC MAGNESIUM-PROTOPORPHYRIN IX MONOMETHYL ESTER CYCLASE-RELATED"/>
    <property type="match status" value="1"/>
</dbReference>
<dbReference type="RefSeq" id="WP_341470131.1">
    <property type="nucleotide sequence ID" value="NZ_CP128400.1"/>
</dbReference>
<gene>
    <name evidence="8" type="ORF">HXX08_20755</name>
    <name evidence="9" type="ORF">OZ401_003834</name>
</gene>
<dbReference type="Pfam" id="PF02310">
    <property type="entry name" value="B12-binding"/>
    <property type="match status" value="1"/>
</dbReference>
<dbReference type="InterPro" id="IPR051198">
    <property type="entry name" value="BchE-like"/>
</dbReference>
<dbReference type="SUPFAM" id="SSF102114">
    <property type="entry name" value="Radical SAM enzymes"/>
    <property type="match status" value="1"/>
</dbReference>
<evidence type="ECO:0000259" key="6">
    <source>
        <dbReference type="PROSITE" id="PS51332"/>
    </source>
</evidence>
<dbReference type="InterPro" id="IPR007197">
    <property type="entry name" value="rSAM"/>
</dbReference>
<proteinExistence type="predicted"/>
<dbReference type="GO" id="GO:0031419">
    <property type="term" value="F:cobalamin binding"/>
    <property type="evidence" value="ECO:0007669"/>
    <property type="project" value="InterPro"/>
</dbReference>
<evidence type="ECO:0000256" key="2">
    <source>
        <dbReference type="ARBA" id="ARBA00022691"/>
    </source>
</evidence>
<dbReference type="Gene3D" id="3.80.30.20">
    <property type="entry name" value="tm_1862 like domain"/>
    <property type="match status" value="1"/>
</dbReference>
<dbReference type="PROSITE" id="PS51918">
    <property type="entry name" value="RADICAL_SAM"/>
    <property type="match status" value="1"/>
</dbReference>
<evidence type="ECO:0000313" key="11">
    <source>
        <dbReference type="Proteomes" id="UP001431572"/>
    </source>
</evidence>
<dbReference type="EMBL" id="CP128400">
    <property type="protein sequence ID" value="WJW68227.1"/>
    <property type="molecule type" value="Genomic_DNA"/>
</dbReference>
<dbReference type="GO" id="GO:0005829">
    <property type="term" value="C:cytosol"/>
    <property type="evidence" value="ECO:0007669"/>
    <property type="project" value="TreeGrafter"/>
</dbReference>
<evidence type="ECO:0000313" key="9">
    <source>
        <dbReference type="EMBL" id="WJW68227.1"/>
    </source>
</evidence>
<keyword evidence="5" id="KW-0411">Iron-sulfur</keyword>
<dbReference type="GO" id="GO:0003824">
    <property type="term" value="F:catalytic activity"/>
    <property type="evidence" value="ECO:0007669"/>
    <property type="project" value="InterPro"/>
</dbReference>
<dbReference type="AlphaFoldDB" id="A0A8T7M8G5"/>
<dbReference type="SFLD" id="SFLDG01082">
    <property type="entry name" value="B12-binding_domain_containing"/>
    <property type="match status" value="1"/>
</dbReference>
<protein>
    <submittedName>
        <fullName evidence="8 9">Radical SAM protein</fullName>
    </submittedName>
</protein>
<evidence type="ECO:0000313" key="10">
    <source>
        <dbReference type="Proteomes" id="UP000521676"/>
    </source>
</evidence>
<reference evidence="8 10" key="1">
    <citation type="submission" date="2020-06" db="EMBL/GenBank/DDBJ databases">
        <title>Anoxygenic phototrophic Chloroflexota member uses a Type I reaction center.</title>
        <authorList>
            <person name="Tsuji J.M."/>
            <person name="Shaw N.A."/>
            <person name="Nagashima S."/>
            <person name="Venkiteswaran J."/>
            <person name="Schiff S.L."/>
            <person name="Hanada S."/>
            <person name="Tank M."/>
            <person name="Neufeld J.D."/>
        </authorList>
    </citation>
    <scope>NUCLEOTIDE SEQUENCE [LARGE SCALE GENOMIC DNA]</scope>
    <source>
        <strain evidence="8">L227-S17</strain>
    </source>
</reference>
<reference evidence="9" key="2">
    <citation type="journal article" date="2024" name="Nature">
        <title>Anoxygenic phototroph of the Chloroflexota uses a type I reaction centre.</title>
        <authorList>
            <person name="Tsuji J.M."/>
            <person name="Shaw N.A."/>
            <person name="Nagashima S."/>
            <person name="Venkiteswaran J.J."/>
            <person name="Schiff S.L."/>
            <person name="Watanabe T."/>
            <person name="Fukui M."/>
            <person name="Hanada S."/>
            <person name="Tank M."/>
            <person name="Neufeld J.D."/>
        </authorList>
    </citation>
    <scope>NUCLEOTIDE SEQUENCE</scope>
    <source>
        <strain evidence="9">L227-S17</strain>
    </source>
</reference>
<accession>A0A8T7M8G5</accession>
<keyword evidence="3" id="KW-0479">Metal-binding</keyword>
<dbReference type="InterPro" id="IPR023404">
    <property type="entry name" value="rSAM_horseshoe"/>
</dbReference>
<organism evidence="8 10">
    <name type="scientific">Candidatus Chlorohelix allophototropha</name>
    <dbReference type="NCBI Taxonomy" id="3003348"/>
    <lineage>
        <taxon>Bacteria</taxon>
        <taxon>Bacillati</taxon>
        <taxon>Chloroflexota</taxon>
        <taxon>Chloroflexia</taxon>
        <taxon>Candidatus Chloroheliales</taxon>
        <taxon>Candidatus Chloroheliaceae</taxon>
        <taxon>Candidatus Chlorohelix</taxon>
    </lineage>
</organism>
<dbReference type="Pfam" id="PF04055">
    <property type="entry name" value="Radical_SAM"/>
    <property type="match status" value="1"/>
</dbReference>
<dbReference type="SMART" id="SM00729">
    <property type="entry name" value="Elp3"/>
    <property type="match status" value="1"/>
</dbReference>
<dbReference type="SFLD" id="SFLDG01123">
    <property type="entry name" value="methyltransferase_(Class_B)"/>
    <property type="match status" value="1"/>
</dbReference>
<feature type="domain" description="Radical SAM core" evidence="7">
    <location>
        <begin position="180"/>
        <end position="408"/>
    </location>
</feature>
<dbReference type="Proteomes" id="UP000521676">
    <property type="component" value="Unassembled WGS sequence"/>
</dbReference>
<dbReference type="PANTHER" id="PTHR43409:SF16">
    <property type="entry name" value="SLR0320 PROTEIN"/>
    <property type="match status" value="1"/>
</dbReference>
<evidence type="ECO:0000256" key="1">
    <source>
        <dbReference type="ARBA" id="ARBA00001966"/>
    </source>
</evidence>
<dbReference type="InterPro" id="IPR006638">
    <property type="entry name" value="Elp3/MiaA/NifB-like_rSAM"/>
</dbReference>
<dbReference type="Proteomes" id="UP001431572">
    <property type="component" value="Chromosome 2"/>
</dbReference>
<dbReference type="InterPro" id="IPR034466">
    <property type="entry name" value="Methyltransferase_Class_B"/>
</dbReference>
<dbReference type="CDD" id="cd01335">
    <property type="entry name" value="Radical_SAM"/>
    <property type="match status" value="1"/>
</dbReference>
<dbReference type="PROSITE" id="PS51332">
    <property type="entry name" value="B12_BINDING"/>
    <property type="match status" value="1"/>
</dbReference>
<dbReference type="EMBL" id="JACATZ010000003">
    <property type="protein sequence ID" value="NWJ48293.1"/>
    <property type="molecule type" value="Genomic_DNA"/>
</dbReference>
<dbReference type="SFLD" id="SFLDS00029">
    <property type="entry name" value="Radical_SAM"/>
    <property type="match status" value="1"/>
</dbReference>
<keyword evidence="2" id="KW-0949">S-adenosyl-L-methionine</keyword>
<feature type="domain" description="B12-binding" evidence="6">
    <location>
        <begin position="2"/>
        <end position="141"/>
    </location>
</feature>
<dbReference type="InterPro" id="IPR058240">
    <property type="entry name" value="rSAM_sf"/>
</dbReference>
<dbReference type="Gene3D" id="3.40.50.280">
    <property type="entry name" value="Cobalamin-binding domain"/>
    <property type="match status" value="1"/>
</dbReference>
<comment type="cofactor">
    <cofactor evidence="1">
        <name>[4Fe-4S] cluster</name>
        <dbReference type="ChEBI" id="CHEBI:49883"/>
    </cofactor>
</comment>
<evidence type="ECO:0000256" key="4">
    <source>
        <dbReference type="ARBA" id="ARBA00023004"/>
    </source>
</evidence>
<sequence>MKVLLVQLPVPNNRLNNLPLALGYLKASAESAALPSVQVQILRREAQNLGGDAYLLDAILSEVPDLVGFSLYSWNSSRVLELARRIKEVSPETMLLVGGPEVNHDNPFILTEPSLDFLIFGEGETAFSLLLRHFTEHLPLSQVNGLGYRHNSILHINPASLATADVNLIPSAYLSGALSNHLDNFMFIELSRWCPSKCTFCYYGRQDIPIGGKRYFDIERIRKELEYGMARGVNSVHFVEANFNTLPHLSQIYQTIQETGANRHIRFYAEMRGEAIDEADADLLASCNFGVVEVGLQSAIPEVLAKVRRKNHLPRLVAGVQHLRQRGIEVFLDAILGLPGDTIDSFHRTIDFIEANSLAPYDLFHLQILGGTQLKTEVAEGLHGIEFQAAPPYFVLKTAELSFAQLCELRRETLLRKGDDPDDIQGLPPPNLFALCRVESEFAINPANRPPIEHLELDLSQPMPEISRLLANEVTIRLFSGDIAKATQALAQLSAPNPTTIWHIFFESAQPLADAELLDLKRAIHHKSGYLDRLAVFALGQPNPEMFSSHPSVQCYNLVRWKADLVPLADKTTIWMIEWREDKTVSEWRESLHNTLETNAQGVFIATDSGVSYEKVRRALAEQETDGKVIWWSDPGIASAFAGEETIAAFPTCYRQGQLRQVDKATLERACLRWELSKRRDAR</sequence>
<evidence type="ECO:0000313" key="8">
    <source>
        <dbReference type="EMBL" id="NWJ48293.1"/>
    </source>
</evidence>
<evidence type="ECO:0000256" key="3">
    <source>
        <dbReference type="ARBA" id="ARBA00022723"/>
    </source>
</evidence>
<name>A0A8T7M8G5_9CHLR</name>
<evidence type="ECO:0000259" key="7">
    <source>
        <dbReference type="PROSITE" id="PS51918"/>
    </source>
</evidence>
<dbReference type="GO" id="GO:0046872">
    <property type="term" value="F:metal ion binding"/>
    <property type="evidence" value="ECO:0007669"/>
    <property type="project" value="UniProtKB-KW"/>
</dbReference>